<accession>A0A3S5CHQ9</accession>
<dbReference type="AlphaFoldDB" id="A0A3S5CHQ9"/>
<evidence type="ECO:0000256" key="1">
    <source>
        <dbReference type="SAM" id="MobiDB-lite"/>
    </source>
</evidence>
<sequence>MIESLKKEQHTWKRQSKLASLSSVFGHPVSWRWLSPLHPPPPLTPCIPLAQSGLGDTEDLLAVVTPSLTTNGTTGVPLLGFRNEATTAVTVNGKDCDSYASLIDAIPTGASDSRNWAGQSYSPRESRLLLPGQAVPSQLLTTHYPPSSSIVASTSSSELGSSLLLLPPDSSNDKFKATSTTDNPGLSTDNITHGHGFESLRYSYNI</sequence>
<feature type="compositionally biased region" description="Polar residues" evidence="1">
    <location>
        <begin position="177"/>
        <end position="191"/>
    </location>
</feature>
<evidence type="ECO:0000313" key="3">
    <source>
        <dbReference type="Proteomes" id="UP000784294"/>
    </source>
</evidence>
<dbReference type="EMBL" id="CAAALY010006108">
    <property type="protein sequence ID" value="VEL09344.1"/>
    <property type="molecule type" value="Genomic_DNA"/>
</dbReference>
<keyword evidence="3" id="KW-1185">Reference proteome</keyword>
<dbReference type="Proteomes" id="UP000784294">
    <property type="component" value="Unassembled WGS sequence"/>
</dbReference>
<organism evidence="2 3">
    <name type="scientific">Protopolystoma xenopodis</name>
    <dbReference type="NCBI Taxonomy" id="117903"/>
    <lineage>
        <taxon>Eukaryota</taxon>
        <taxon>Metazoa</taxon>
        <taxon>Spiralia</taxon>
        <taxon>Lophotrochozoa</taxon>
        <taxon>Platyhelminthes</taxon>
        <taxon>Monogenea</taxon>
        <taxon>Polyopisthocotylea</taxon>
        <taxon>Polystomatidea</taxon>
        <taxon>Polystomatidae</taxon>
        <taxon>Protopolystoma</taxon>
    </lineage>
</organism>
<evidence type="ECO:0000313" key="2">
    <source>
        <dbReference type="EMBL" id="VEL09344.1"/>
    </source>
</evidence>
<gene>
    <name evidence="2" type="ORF">PXEA_LOCUS2784</name>
</gene>
<comment type="caution">
    <text evidence="2">The sequence shown here is derived from an EMBL/GenBank/DDBJ whole genome shotgun (WGS) entry which is preliminary data.</text>
</comment>
<feature type="region of interest" description="Disordered" evidence="1">
    <location>
        <begin position="170"/>
        <end position="192"/>
    </location>
</feature>
<proteinExistence type="predicted"/>
<reference evidence="2" key="1">
    <citation type="submission" date="2018-11" db="EMBL/GenBank/DDBJ databases">
        <authorList>
            <consortium name="Pathogen Informatics"/>
        </authorList>
    </citation>
    <scope>NUCLEOTIDE SEQUENCE</scope>
</reference>
<name>A0A3S5CHQ9_9PLAT</name>
<protein>
    <submittedName>
        <fullName evidence="2">Uncharacterized protein</fullName>
    </submittedName>
</protein>